<feature type="transmembrane region" description="Helical" evidence="1">
    <location>
        <begin position="58"/>
        <end position="83"/>
    </location>
</feature>
<dbReference type="AlphaFoldDB" id="A0AAN6PK50"/>
<keyword evidence="1" id="KW-1133">Transmembrane helix</keyword>
<dbReference type="EMBL" id="MU854342">
    <property type="protein sequence ID" value="KAK4042371.1"/>
    <property type="molecule type" value="Genomic_DNA"/>
</dbReference>
<organism evidence="2 3">
    <name type="scientific">Parachaetomium inaequale</name>
    <dbReference type="NCBI Taxonomy" id="2588326"/>
    <lineage>
        <taxon>Eukaryota</taxon>
        <taxon>Fungi</taxon>
        <taxon>Dikarya</taxon>
        <taxon>Ascomycota</taxon>
        <taxon>Pezizomycotina</taxon>
        <taxon>Sordariomycetes</taxon>
        <taxon>Sordariomycetidae</taxon>
        <taxon>Sordariales</taxon>
        <taxon>Chaetomiaceae</taxon>
        <taxon>Parachaetomium</taxon>
    </lineage>
</organism>
<comment type="caution">
    <text evidence="2">The sequence shown here is derived from an EMBL/GenBank/DDBJ whole genome shotgun (WGS) entry which is preliminary data.</text>
</comment>
<evidence type="ECO:0000313" key="2">
    <source>
        <dbReference type="EMBL" id="KAK4042371.1"/>
    </source>
</evidence>
<evidence type="ECO:0000313" key="3">
    <source>
        <dbReference type="Proteomes" id="UP001303115"/>
    </source>
</evidence>
<keyword evidence="3" id="KW-1185">Reference proteome</keyword>
<protein>
    <submittedName>
        <fullName evidence="2">Uncharacterized protein</fullName>
    </submittedName>
</protein>
<feature type="transmembrane region" description="Helical" evidence="1">
    <location>
        <begin position="303"/>
        <end position="324"/>
    </location>
</feature>
<feature type="transmembrane region" description="Helical" evidence="1">
    <location>
        <begin position="434"/>
        <end position="453"/>
    </location>
</feature>
<proteinExistence type="predicted"/>
<dbReference type="Proteomes" id="UP001303115">
    <property type="component" value="Unassembled WGS sequence"/>
</dbReference>
<feature type="transmembrane region" description="Helical" evidence="1">
    <location>
        <begin position="230"/>
        <end position="251"/>
    </location>
</feature>
<sequence>MPRTGAPRAGKPRVEIDYSALEDQDHYHRASPTSPEPAECKLGLELADWTREWKGLKYFVLGWVGISLAAAAFFLAVAFAVIARSVATDNTGFEPDHPDFLLYKNSRFQECYNVVPDAQNCSAIRAGLSSHSTRLPAELGYVDNVEGWAVNGSADSRAHPPVYDWCQIASCFHGYKIIPSTARPSATILPDIVCWWTVLFTSASALVHTGQQLWAAFENKKKPCRGIREISWFDWIFFAYDMGGPILFWWVSFGLFAADPAQSATIALTAWVAAWKLGSITKYHPYSCALARHPRARLWLPRAFNIMAFLQWAGGVYIMVVYLGDLGSKVSKLQGYDCLASDIATAPGTTSCSAAELCAKDALFKTIGFTFKDTFQAPGPYTLIAFFWLWTLMALAPFIFLFIGWVSNTLAGDSAETRRADAKYVWSFFNVGPHIYLAFASSVCVAFAAAYAVHMVKNWEDMRDREGPFMWHEGCHALHVPLSPWRNYLDVSEYARDFRIVKMAFTA</sequence>
<feature type="transmembrane region" description="Helical" evidence="1">
    <location>
        <begin position="381"/>
        <end position="406"/>
    </location>
</feature>
<accession>A0AAN6PK50</accession>
<name>A0AAN6PK50_9PEZI</name>
<reference evidence="3" key="1">
    <citation type="journal article" date="2023" name="Mol. Phylogenet. Evol.">
        <title>Genome-scale phylogeny and comparative genomics of the fungal order Sordariales.</title>
        <authorList>
            <person name="Hensen N."/>
            <person name="Bonometti L."/>
            <person name="Westerberg I."/>
            <person name="Brannstrom I.O."/>
            <person name="Guillou S."/>
            <person name="Cros-Aarteil S."/>
            <person name="Calhoun S."/>
            <person name="Haridas S."/>
            <person name="Kuo A."/>
            <person name="Mondo S."/>
            <person name="Pangilinan J."/>
            <person name="Riley R."/>
            <person name="LaButti K."/>
            <person name="Andreopoulos B."/>
            <person name="Lipzen A."/>
            <person name="Chen C."/>
            <person name="Yan M."/>
            <person name="Daum C."/>
            <person name="Ng V."/>
            <person name="Clum A."/>
            <person name="Steindorff A."/>
            <person name="Ohm R.A."/>
            <person name="Martin F."/>
            <person name="Silar P."/>
            <person name="Natvig D.O."/>
            <person name="Lalanne C."/>
            <person name="Gautier V."/>
            <person name="Ament-Velasquez S.L."/>
            <person name="Kruys A."/>
            <person name="Hutchinson M.I."/>
            <person name="Powell A.J."/>
            <person name="Barry K."/>
            <person name="Miller A.N."/>
            <person name="Grigoriev I.V."/>
            <person name="Debuchy R."/>
            <person name="Gladieux P."/>
            <person name="Hiltunen Thoren M."/>
            <person name="Johannesson H."/>
        </authorList>
    </citation>
    <scope>NUCLEOTIDE SEQUENCE [LARGE SCALE GENOMIC DNA]</scope>
    <source>
        <strain evidence="3">CBS 284.82</strain>
    </source>
</reference>
<gene>
    <name evidence="2" type="ORF">C8A01DRAFT_13989</name>
</gene>
<keyword evidence="1" id="KW-0812">Transmembrane</keyword>
<keyword evidence="1" id="KW-0472">Membrane</keyword>
<evidence type="ECO:0000256" key="1">
    <source>
        <dbReference type="SAM" id="Phobius"/>
    </source>
</evidence>